<keyword evidence="2" id="KW-0472">Membrane</keyword>
<proteinExistence type="predicted"/>
<gene>
    <name evidence="4" type="ORF">GGP83_000516</name>
</gene>
<evidence type="ECO:0008006" key="6">
    <source>
        <dbReference type="Google" id="ProtNLM"/>
    </source>
</evidence>
<dbReference type="PROSITE" id="PS51257">
    <property type="entry name" value="PROKAR_LIPOPROTEIN"/>
    <property type="match status" value="1"/>
</dbReference>
<organism evidence="4 5">
    <name type="scientific">Salinibacter ruber</name>
    <dbReference type="NCBI Taxonomy" id="146919"/>
    <lineage>
        <taxon>Bacteria</taxon>
        <taxon>Pseudomonadati</taxon>
        <taxon>Rhodothermota</taxon>
        <taxon>Rhodothermia</taxon>
        <taxon>Rhodothermales</taxon>
        <taxon>Salinibacteraceae</taxon>
        <taxon>Salinibacter</taxon>
    </lineage>
</organism>
<comment type="caution">
    <text evidence="4">The sequence shown here is derived from an EMBL/GenBank/DDBJ whole genome shotgun (WGS) entry which is preliminary data.</text>
</comment>
<sequence>MRCCCYCLLLVLLVPTLTGCAGSSEIAQPPTRLSEINRVLESSDATIVWVSGNRVKDAEYVRLSRDSIRYRLHTDPGGASRWESSRLPESEKTRSRPIEDAQRIEALVGGGGVVSGSAISAIPGGIVIGTSLVSGSELEGRYGTIIALACGAIGAVFGLVADMERRVVYRRPVSRYLK</sequence>
<dbReference type="EMBL" id="JANUBB010000002">
    <property type="protein sequence ID" value="MCS3950582.1"/>
    <property type="molecule type" value="Genomic_DNA"/>
</dbReference>
<keyword evidence="2" id="KW-0812">Transmembrane</keyword>
<dbReference type="Proteomes" id="UP001155010">
    <property type="component" value="Unassembled WGS sequence"/>
</dbReference>
<feature type="region of interest" description="Disordered" evidence="1">
    <location>
        <begin position="76"/>
        <end position="95"/>
    </location>
</feature>
<feature type="signal peptide" evidence="3">
    <location>
        <begin position="1"/>
        <end position="21"/>
    </location>
</feature>
<keyword evidence="3" id="KW-0732">Signal</keyword>
<protein>
    <recommendedName>
        <fullName evidence="6">Lipoprotein</fullName>
    </recommendedName>
</protein>
<keyword evidence="2" id="KW-1133">Transmembrane helix</keyword>
<feature type="chain" id="PRO_5040750527" description="Lipoprotein" evidence="3">
    <location>
        <begin position="22"/>
        <end position="178"/>
    </location>
</feature>
<reference evidence="4" key="1">
    <citation type="submission" date="2022-08" db="EMBL/GenBank/DDBJ databases">
        <title>Genomic Encyclopedia of Type Strains, Phase V (KMG-V): Genome sequencing to study the core and pangenomes of soil and plant-associated prokaryotes.</title>
        <authorList>
            <person name="Whitman W."/>
        </authorList>
    </citation>
    <scope>NUCLEOTIDE SEQUENCE</scope>
    <source>
        <strain evidence="4">SP2017</strain>
    </source>
</reference>
<evidence type="ECO:0000256" key="1">
    <source>
        <dbReference type="SAM" id="MobiDB-lite"/>
    </source>
</evidence>
<evidence type="ECO:0000256" key="3">
    <source>
        <dbReference type="SAM" id="SignalP"/>
    </source>
</evidence>
<feature type="compositionally biased region" description="Basic and acidic residues" evidence="1">
    <location>
        <begin position="83"/>
        <end position="95"/>
    </location>
</feature>
<name>A0A9X2U641_9BACT</name>
<evidence type="ECO:0000313" key="4">
    <source>
        <dbReference type="EMBL" id="MCS3950582.1"/>
    </source>
</evidence>
<feature type="transmembrane region" description="Helical" evidence="2">
    <location>
        <begin position="142"/>
        <end position="161"/>
    </location>
</feature>
<dbReference type="AlphaFoldDB" id="A0A9X2U641"/>
<evidence type="ECO:0000256" key="2">
    <source>
        <dbReference type="SAM" id="Phobius"/>
    </source>
</evidence>
<evidence type="ECO:0000313" key="5">
    <source>
        <dbReference type="Proteomes" id="UP001155010"/>
    </source>
</evidence>
<accession>A0A9X2U641</accession>